<reference evidence="12" key="1">
    <citation type="submission" date="2021-02" db="EMBL/GenBank/DDBJ databases">
        <authorList>
            <person name="Nowell W R."/>
        </authorList>
    </citation>
    <scope>NUCLEOTIDE SEQUENCE</scope>
    <source>
        <strain evidence="12">Ploen Becks lab</strain>
    </source>
</reference>
<evidence type="ECO:0000256" key="2">
    <source>
        <dbReference type="ARBA" id="ARBA00007025"/>
    </source>
</evidence>
<evidence type="ECO:0000256" key="6">
    <source>
        <dbReference type="ARBA" id="ARBA00022840"/>
    </source>
</evidence>
<dbReference type="InterPro" id="IPR027417">
    <property type="entry name" value="P-loop_NTPase"/>
</dbReference>
<dbReference type="PANTHER" id="PTHR45797:SF3">
    <property type="entry name" value="TRANSCRIPTIONAL REGULATOR ATRX HOMOLOG"/>
    <property type="match status" value="1"/>
</dbReference>
<dbReference type="InterPro" id="IPR014001">
    <property type="entry name" value="Helicase_ATP-bd"/>
</dbReference>
<dbReference type="PROSITE" id="PS51194">
    <property type="entry name" value="HELICASE_CTER"/>
    <property type="match status" value="1"/>
</dbReference>
<dbReference type="InterPro" id="IPR000330">
    <property type="entry name" value="SNF2_N"/>
</dbReference>
<feature type="region of interest" description="Disordered" evidence="9">
    <location>
        <begin position="1467"/>
        <end position="1502"/>
    </location>
</feature>
<feature type="region of interest" description="Disordered" evidence="9">
    <location>
        <begin position="436"/>
        <end position="534"/>
    </location>
</feature>
<protein>
    <recommendedName>
        <fullName evidence="14">ATRX</fullName>
    </recommendedName>
</protein>
<feature type="compositionally biased region" description="Polar residues" evidence="9">
    <location>
        <begin position="1473"/>
        <end position="1489"/>
    </location>
</feature>
<dbReference type="Gene3D" id="3.40.50.10810">
    <property type="entry name" value="Tandem AAA-ATPase domain"/>
    <property type="match status" value="1"/>
</dbReference>
<feature type="compositionally biased region" description="Basic and acidic residues" evidence="9">
    <location>
        <begin position="447"/>
        <end position="459"/>
    </location>
</feature>
<dbReference type="SUPFAM" id="SSF52540">
    <property type="entry name" value="P-loop containing nucleoside triphosphate hydrolases"/>
    <property type="match status" value="2"/>
</dbReference>
<name>A0A813TEA8_9BILA</name>
<dbReference type="GO" id="GO:0004386">
    <property type="term" value="F:helicase activity"/>
    <property type="evidence" value="ECO:0007669"/>
    <property type="project" value="UniProtKB-KW"/>
</dbReference>
<keyword evidence="7" id="KW-0238">DNA-binding</keyword>
<evidence type="ECO:0000256" key="5">
    <source>
        <dbReference type="ARBA" id="ARBA00022806"/>
    </source>
</evidence>
<keyword evidence="13" id="KW-1185">Reference proteome</keyword>
<comment type="subcellular location">
    <subcellularLocation>
        <location evidence="1">Nucleus</location>
    </subcellularLocation>
</comment>
<keyword evidence="3" id="KW-0547">Nucleotide-binding</keyword>
<dbReference type="InterPro" id="IPR001650">
    <property type="entry name" value="Helicase_C-like"/>
</dbReference>
<organism evidence="12 13">
    <name type="scientific">Brachionus calyciflorus</name>
    <dbReference type="NCBI Taxonomy" id="104777"/>
    <lineage>
        <taxon>Eukaryota</taxon>
        <taxon>Metazoa</taxon>
        <taxon>Spiralia</taxon>
        <taxon>Gnathifera</taxon>
        <taxon>Rotifera</taxon>
        <taxon>Eurotatoria</taxon>
        <taxon>Monogononta</taxon>
        <taxon>Pseudotrocha</taxon>
        <taxon>Ploima</taxon>
        <taxon>Brachionidae</taxon>
        <taxon>Brachionus</taxon>
    </lineage>
</organism>
<comment type="caution">
    <text evidence="12">The sequence shown here is derived from an EMBL/GenBank/DDBJ whole genome shotgun (WGS) entry which is preliminary data.</text>
</comment>
<dbReference type="GO" id="GO:0005524">
    <property type="term" value="F:ATP binding"/>
    <property type="evidence" value="ECO:0007669"/>
    <property type="project" value="UniProtKB-KW"/>
</dbReference>
<feature type="compositionally biased region" description="Basic and acidic residues" evidence="9">
    <location>
        <begin position="233"/>
        <end position="246"/>
    </location>
</feature>
<evidence type="ECO:0000256" key="8">
    <source>
        <dbReference type="ARBA" id="ARBA00023242"/>
    </source>
</evidence>
<dbReference type="CDD" id="cd18793">
    <property type="entry name" value="SF2_C_SNF"/>
    <property type="match status" value="1"/>
</dbReference>
<dbReference type="InterPro" id="IPR044574">
    <property type="entry name" value="ARIP4-like"/>
</dbReference>
<keyword evidence="4" id="KW-0378">Hydrolase</keyword>
<evidence type="ECO:0008006" key="14">
    <source>
        <dbReference type="Google" id="ProtNLM"/>
    </source>
</evidence>
<feature type="compositionally biased region" description="Acidic residues" evidence="9">
    <location>
        <begin position="362"/>
        <end position="375"/>
    </location>
</feature>
<dbReference type="SMART" id="SM00487">
    <property type="entry name" value="DEXDc"/>
    <property type="match status" value="1"/>
</dbReference>
<feature type="domain" description="Helicase ATP-binding" evidence="10">
    <location>
        <begin position="628"/>
        <end position="819"/>
    </location>
</feature>
<feature type="domain" description="Helicase C-terminal" evidence="11">
    <location>
        <begin position="1043"/>
        <end position="1212"/>
    </location>
</feature>
<dbReference type="PANTHER" id="PTHR45797">
    <property type="entry name" value="RAD54-LIKE"/>
    <property type="match status" value="1"/>
</dbReference>
<sequence length="1502" mass="173407">MADINNDVFDPSEILTHLEMSQNIFNLGNDLNNRIDNFKLEIDILQKKFQTEINNVKLCNQILITKLNRLKENKTIDNSPQSLIQNEEIPNDFSSSETNMEVDKGEDEAFTRILSMMQEEENTDIQSESIPDQIPSELTQNDSNECVFKLNEIKKSVSLQSIGDCTVKVKRLSLECIKVLSKDSEKLIKLNQETDSIDRFCNLDLDKFLQQSNLKTDLKKSESSSSSNKKAKSKSESEDEANKESSLEEDDNEKLDDNLFDENPVEDDQIKQKEDLLFEMMQQDEQDNGSINENSSDSDNESLQSKIDRRTAKKSENSNKKENNLEPDLKLNLNDLITDDESPEEENSKSKADNSELPVIDLDVDSGGDDTLVEDEVVKKSVENKSDDEEIIPKRRAKRLTSSTSDELVKESSISSSDDDDDVIIKKKTKLPYLKGILASDLESNTEENKENILSEEKSSKKRKRVRLKNSDSESSEQSSSKSRVKSKLKKIKKELDEYSESAKSSDDEEEEEEVDSDVISIHSSEEETPSKDVTRHKIRTIIGDEKLKKETQDAIQAERERKKRLEEKRALELSISEEKEDIYLDIDSETKNPIVKVDPAISKNLKPHQVEGIKFMWDSCYEKCEMIKEGHKGSGCLLAHCMGLGKTFQVIAFVHTLLTNKDLTKCKRVLILLPVNVQTNWRKEFRKWTKHCKNQISVYELPNDKGFNKDLTRARLNELENWHKRGGVMLLGYTMFARLVGGKAIKPKKLEENFNRCLLAPGADLVICDEGHMLKTQTSNLNKSVSQIETERRIVLTGTPLQNNLIEYHCMVSFVKPNLLGTTKEFKNRFVNPINNGQHRDSTEADVRYMKKRAHILHNLLDGCVQRKDYNVIRNLLKPKKEYVLSIRLSDRQIELYRAYIDHRGINANNISKMKGAQLFSDYQNLFRVWTHPWILKLNEVRVLKAEEKAAEKNFLANDDEDEMEEGEEEDEESILPNNDDDDIQEIGSIIRPKRTTRKSSINGGGVNSVEIVEKKPPERWWTSIVADEDEFEIALSGKLVLLEQILKLCKRLGDKLLLFSQSLLSLDLIEKFLDRLNLDKKDQWRKDIDYFRMDGSTDVHKRQSQVDRFNDEDNHRARLFLISTKAGGIGINLIGANRCIIFDASWNPSYDTQSIFRIYRFGQTKDVFVYRFLAQGTMEEKIYQRQVTKQSLSQRVIDEHQIDRHFTSQEINELYKFDPDVWNASNKITYDIPEDEMLKSLLVDCKRWIFKYHEHDSLLENKLNEGLSEEDRKAAWEEYENEKRHHSSMHNTNLNDLNFNPNSYTAQNTDSYVEYLLTLADQEQAANRPHEQLRANALQIQKIHNAQREKLQNDLLRQSEESLQQQARLNQQYSDWQTMYQNQMLNQHLNPLLNMQNLKTPNRQGFENGLMSQSQYLQGILSGSKSSSSSSTNPQGLTMVQKQKSNSNDSIRISPYTGAQQLINKHRKQISRQTFSPQQPTNKTPNRNPVPIPTNDQNQN</sequence>
<evidence type="ECO:0000256" key="7">
    <source>
        <dbReference type="ARBA" id="ARBA00023125"/>
    </source>
</evidence>
<dbReference type="InterPro" id="IPR049730">
    <property type="entry name" value="SNF2/RAD54-like_C"/>
</dbReference>
<dbReference type="InterPro" id="IPR038718">
    <property type="entry name" value="SNF2-like_sf"/>
</dbReference>
<accession>A0A813TEA8</accession>
<evidence type="ECO:0000256" key="1">
    <source>
        <dbReference type="ARBA" id="ARBA00004123"/>
    </source>
</evidence>
<feature type="compositionally biased region" description="Basic and acidic residues" evidence="9">
    <location>
        <begin position="376"/>
        <end position="385"/>
    </location>
</feature>
<dbReference type="Pfam" id="PF00176">
    <property type="entry name" value="SNF2-rel_dom"/>
    <property type="match status" value="1"/>
</dbReference>
<feature type="compositionally biased region" description="Low complexity" evidence="9">
    <location>
        <begin position="288"/>
        <end position="297"/>
    </location>
</feature>
<dbReference type="PROSITE" id="PS51192">
    <property type="entry name" value="HELICASE_ATP_BIND_1"/>
    <property type="match status" value="1"/>
</dbReference>
<evidence type="ECO:0000256" key="4">
    <source>
        <dbReference type="ARBA" id="ARBA00022801"/>
    </source>
</evidence>
<dbReference type="GO" id="GO:0016887">
    <property type="term" value="F:ATP hydrolysis activity"/>
    <property type="evidence" value="ECO:0007669"/>
    <property type="project" value="InterPro"/>
</dbReference>
<dbReference type="GO" id="GO:0003677">
    <property type="term" value="F:DNA binding"/>
    <property type="evidence" value="ECO:0007669"/>
    <property type="project" value="UniProtKB-KW"/>
</dbReference>
<feature type="compositionally biased region" description="Acidic residues" evidence="9">
    <location>
        <begin position="959"/>
        <end position="981"/>
    </location>
</feature>
<dbReference type="Gene3D" id="3.40.50.300">
    <property type="entry name" value="P-loop containing nucleotide triphosphate hydrolases"/>
    <property type="match status" value="1"/>
</dbReference>
<gene>
    <name evidence="12" type="ORF">OXX778_LOCUS6850</name>
</gene>
<feature type="compositionally biased region" description="Basic and acidic residues" evidence="9">
    <location>
        <begin position="306"/>
        <end position="329"/>
    </location>
</feature>
<feature type="compositionally biased region" description="Polar residues" evidence="9">
    <location>
        <begin position="1434"/>
        <end position="1454"/>
    </location>
</feature>
<evidence type="ECO:0000313" key="12">
    <source>
        <dbReference type="EMBL" id="CAF0808549.1"/>
    </source>
</evidence>
<feature type="region of interest" description="Disordered" evidence="9">
    <location>
        <begin position="216"/>
        <end position="422"/>
    </location>
</feature>
<evidence type="ECO:0000313" key="13">
    <source>
        <dbReference type="Proteomes" id="UP000663879"/>
    </source>
</evidence>
<evidence type="ECO:0000256" key="9">
    <source>
        <dbReference type="SAM" id="MobiDB-lite"/>
    </source>
</evidence>
<feature type="compositionally biased region" description="Acidic residues" evidence="9">
    <location>
        <begin position="507"/>
        <end position="517"/>
    </location>
</feature>
<keyword evidence="8" id="KW-0539">Nucleus</keyword>
<dbReference type="Pfam" id="PF00271">
    <property type="entry name" value="Helicase_C"/>
    <property type="match status" value="1"/>
</dbReference>
<dbReference type="Proteomes" id="UP000663879">
    <property type="component" value="Unassembled WGS sequence"/>
</dbReference>
<feature type="compositionally biased region" description="Basic residues" evidence="9">
    <location>
        <begin position="483"/>
        <end position="493"/>
    </location>
</feature>
<evidence type="ECO:0000259" key="10">
    <source>
        <dbReference type="PROSITE" id="PS51192"/>
    </source>
</evidence>
<feature type="compositionally biased region" description="Basic and acidic residues" evidence="9">
    <location>
        <begin position="524"/>
        <end position="534"/>
    </location>
</feature>
<proteinExistence type="inferred from homology"/>
<keyword evidence="5" id="KW-0347">Helicase</keyword>
<feature type="region of interest" description="Disordered" evidence="9">
    <location>
        <begin position="1423"/>
        <end position="1454"/>
    </location>
</feature>
<comment type="similarity">
    <text evidence="2">Belongs to the SNF2/RAD54 helicase family.</text>
</comment>
<feature type="region of interest" description="Disordered" evidence="9">
    <location>
        <begin position="956"/>
        <end position="981"/>
    </location>
</feature>
<dbReference type="OrthoDB" id="2020972at2759"/>
<keyword evidence="6" id="KW-0067">ATP-binding</keyword>
<dbReference type="EMBL" id="CAJNOC010000837">
    <property type="protein sequence ID" value="CAF0808549.1"/>
    <property type="molecule type" value="Genomic_DNA"/>
</dbReference>
<dbReference type="SMART" id="SM00490">
    <property type="entry name" value="HELICc"/>
    <property type="match status" value="1"/>
</dbReference>
<feature type="compositionally biased region" description="Acidic residues" evidence="9">
    <location>
        <begin position="247"/>
        <end position="267"/>
    </location>
</feature>
<dbReference type="GO" id="GO:0005634">
    <property type="term" value="C:nucleus"/>
    <property type="evidence" value="ECO:0007669"/>
    <property type="project" value="UniProtKB-SubCell"/>
</dbReference>
<feature type="compositionally biased region" description="Low complexity" evidence="9">
    <location>
        <begin position="1424"/>
        <end position="1433"/>
    </location>
</feature>
<evidence type="ECO:0000259" key="11">
    <source>
        <dbReference type="PROSITE" id="PS51194"/>
    </source>
</evidence>
<evidence type="ECO:0000256" key="3">
    <source>
        <dbReference type="ARBA" id="ARBA00022741"/>
    </source>
</evidence>